<keyword evidence="1" id="KW-0812">Transmembrane</keyword>
<keyword evidence="1" id="KW-0472">Membrane</keyword>
<keyword evidence="1" id="KW-1133">Transmembrane helix</keyword>
<evidence type="ECO:0000313" key="3">
    <source>
        <dbReference type="Proteomes" id="UP001597520"/>
    </source>
</evidence>
<evidence type="ECO:0000313" key="2">
    <source>
        <dbReference type="EMBL" id="MFD2705848.1"/>
    </source>
</evidence>
<proteinExistence type="predicted"/>
<name>A0ABW5T2R8_9BACI</name>
<protein>
    <submittedName>
        <fullName evidence="2">Uncharacterized protein</fullName>
    </submittedName>
</protein>
<accession>A0ABW5T2R8</accession>
<organism evidence="2 3">
    <name type="scientific">Salibacterium lacus</name>
    <dbReference type="NCBI Taxonomy" id="1898109"/>
    <lineage>
        <taxon>Bacteria</taxon>
        <taxon>Bacillati</taxon>
        <taxon>Bacillota</taxon>
        <taxon>Bacilli</taxon>
        <taxon>Bacillales</taxon>
        <taxon>Bacillaceae</taxon>
    </lineage>
</organism>
<keyword evidence="3" id="KW-1185">Reference proteome</keyword>
<evidence type="ECO:0000256" key="1">
    <source>
        <dbReference type="SAM" id="Phobius"/>
    </source>
</evidence>
<sequence>MQQLNEWTQGWASIILYAVLLTVMIYFSLSLIFKNRGRYVLDIATVMIEALIILVVVPFIAPPLIGGWQALGILFTAAVGIMISVLFTIIKVAVLRRQKHFNS</sequence>
<comment type="caution">
    <text evidence="2">The sequence shown here is derived from an EMBL/GenBank/DDBJ whole genome shotgun (WGS) entry which is preliminary data.</text>
</comment>
<feature type="transmembrane region" description="Helical" evidence="1">
    <location>
        <begin position="73"/>
        <end position="94"/>
    </location>
</feature>
<dbReference type="EMBL" id="JBHUML010000002">
    <property type="protein sequence ID" value="MFD2705848.1"/>
    <property type="molecule type" value="Genomic_DNA"/>
</dbReference>
<dbReference type="RefSeq" id="WP_380713075.1">
    <property type="nucleotide sequence ID" value="NZ_JBHUML010000002.1"/>
</dbReference>
<feature type="transmembrane region" description="Helical" evidence="1">
    <location>
        <begin position="39"/>
        <end position="61"/>
    </location>
</feature>
<gene>
    <name evidence="2" type="ORF">ACFSUB_10220</name>
</gene>
<reference evidence="3" key="1">
    <citation type="journal article" date="2019" name="Int. J. Syst. Evol. Microbiol.">
        <title>The Global Catalogue of Microorganisms (GCM) 10K type strain sequencing project: providing services to taxonomists for standard genome sequencing and annotation.</title>
        <authorList>
            <consortium name="The Broad Institute Genomics Platform"/>
            <consortium name="The Broad Institute Genome Sequencing Center for Infectious Disease"/>
            <person name="Wu L."/>
            <person name="Ma J."/>
        </authorList>
    </citation>
    <scope>NUCLEOTIDE SEQUENCE [LARGE SCALE GENOMIC DNA]</scope>
    <source>
        <strain evidence="3">KCTC 33792</strain>
    </source>
</reference>
<feature type="transmembrane region" description="Helical" evidence="1">
    <location>
        <begin position="12"/>
        <end position="32"/>
    </location>
</feature>
<dbReference type="Proteomes" id="UP001597520">
    <property type="component" value="Unassembled WGS sequence"/>
</dbReference>